<dbReference type="Proteomes" id="UP000636960">
    <property type="component" value="Unassembled WGS sequence"/>
</dbReference>
<organism evidence="2 3">
    <name type="scientific">Paractinoplanes rishiriensis</name>
    <dbReference type="NCBI Taxonomy" id="1050105"/>
    <lineage>
        <taxon>Bacteria</taxon>
        <taxon>Bacillati</taxon>
        <taxon>Actinomycetota</taxon>
        <taxon>Actinomycetes</taxon>
        <taxon>Micromonosporales</taxon>
        <taxon>Micromonosporaceae</taxon>
        <taxon>Paractinoplanes</taxon>
    </lineage>
</organism>
<evidence type="ECO:0000313" key="3">
    <source>
        <dbReference type="Proteomes" id="UP000636960"/>
    </source>
</evidence>
<proteinExistence type="predicted"/>
<dbReference type="RefSeq" id="WP_203789494.1">
    <property type="nucleotide sequence ID" value="NZ_BOMV01000097.1"/>
</dbReference>
<dbReference type="InterPro" id="IPR012312">
    <property type="entry name" value="Hemerythrin-like"/>
</dbReference>
<dbReference type="EMBL" id="BOMV01000097">
    <property type="protein sequence ID" value="GIF01070.1"/>
    <property type="molecule type" value="Genomic_DNA"/>
</dbReference>
<evidence type="ECO:0000259" key="1">
    <source>
        <dbReference type="Pfam" id="PF01814"/>
    </source>
</evidence>
<name>A0A919K7H4_9ACTN</name>
<comment type="caution">
    <text evidence="2">The sequence shown here is derived from an EMBL/GenBank/DDBJ whole genome shotgun (WGS) entry which is preliminary data.</text>
</comment>
<protein>
    <recommendedName>
        <fullName evidence="1">Hemerythrin-like domain-containing protein</fullName>
    </recommendedName>
</protein>
<keyword evidence="3" id="KW-1185">Reference proteome</keyword>
<evidence type="ECO:0000313" key="2">
    <source>
        <dbReference type="EMBL" id="GIF01070.1"/>
    </source>
</evidence>
<feature type="domain" description="Hemerythrin-like" evidence="1">
    <location>
        <begin position="16"/>
        <end position="147"/>
    </location>
</feature>
<sequence length="224" mass="24988">MSTHQSAEVIDTSDMPAVHTFFRREFRLAGGVVRAVRPGDVGRARTVAAHLDYLGRSLHHHHTAEDELAWPLLLARVPGELAPMVRLMESQHERVDALLTEIAGLRPRWAGAASAGDRDRIAGLLDTLYANLAEHLDAEEERLLPIAARTLTGDEWAAIGRHARSRTRRSEELLTLGMIQHDADPAVLARMLSTAPAPLRRLLPWLARRAFRRYALRIHGTARP</sequence>
<gene>
    <name evidence="2" type="ORF">Ari01nite_85340</name>
</gene>
<accession>A0A919K7H4</accession>
<dbReference type="AlphaFoldDB" id="A0A919K7H4"/>
<dbReference type="CDD" id="cd12108">
    <property type="entry name" value="Hr-like"/>
    <property type="match status" value="1"/>
</dbReference>
<dbReference type="Gene3D" id="1.20.120.520">
    <property type="entry name" value="nmb1532 protein domain like"/>
    <property type="match status" value="1"/>
</dbReference>
<dbReference type="Pfam" id="PF01814">
    <property type="entry name" value="Hemerythrin"/>
    <property type="match status" value="1"/>
</dbReference>
<reference evidence="2" key="1">
    <citation type="submission" date="2021-01" db="EMBL/GenBank/DDBJ databases">
        <title>Whole genome shotgun sequence of Actinoplanes rishiriensis NBRC 108556.</title>
        <authorList>
            <person name="Komaki H."/>
            <person name="Tamura T."/>
        </authorList>
    </citation>
    <scope>NUCLEOTIDE SEQUENCE</scope>
    <source>
        <strain evidence="2">NBRC 108556</strain>
    </source>
</reference>